<gene>
    <name evidence="9" type="ORF">GCM10022414_08080</name>
</gene>
<name>A0ABP7WFM3_9GAMM</name>
<protein>
    <submittedName>
        <fullName evidence="9">MotA/TolQ/ExbB proton channel family protein</fullName>
    </submittedName>
</protein>
<feature type="domain" description="MotA/TolQ/ExbB proton channel" evidence="8">
    <location>
        <begin position="68"/>
        <end position="187"/>
    </location>
</feature>
<keyword evidence="6" id="KW-0813">Transport</keyword>
<evidence type="ECO:0000313" key="10">
    <source>
        <dbReference type="Proteomes" id="UP001500392"/>
    </source>
</evidence>
<organism evidence="9 10">
    <name type="scientific">Zhongshania borealis</name>
    <dbReference type="NCBI Taxonomy" id="889488"/>
    <lineage>
        <taxon>Bacteria</taxon>
        <taxon>Pseudomonadati</taxon>
        <taxon>Pseudomonadota</taxon>
        <taxon>Gammaproteobacteria</taxon>
        <taxon>Cellvibrionales</taxon>
        <taxon>Spongiibacteraceae</taxon>
        <taxon>Zhongshania</taxon>
    </lineage>
</organism>
<accession>A0ABP7WFM3</accession>
<feature type="transmembrane region" description="Helical" evidence="7">
    <location>
        <begin position="106"/>
        <end position="134"/>
    </location>
</feature>
<evidence type="ECO:0000256" key="3">
    <source>
        <dbReference type="ARBA" id="ARBA00022692"/>
    </source>
</evidence>
<keyword evidence="10" id="KW-1185">Reference proteome</keyword>
<feature type="transmembrane region" description="Helical" evidence="7">
    <location>
        <begin position="12"/>
        <end position="31"/>
    </location>
</feature>
<keyword evidence="3 7" id="KW-0812">Transmembrane</keyword>
<evidence type="ECO:0000256" key="2">
    <source>
        <dbReference type="ARBA" id="ARBA00022475"/>
    </source>
</evidence>
<dbReference type="InterPro" id="IPR002898">
    <property type="entry name" value="MotA_ExbB_proton_chnl"/>
</dbReference>
<feature type="transmembrane region" description="Helical" evidence="7">
    <location>
        <begin position="154"/>
        <end position="176"/>
    </location>
</feature>
<evidence type="ECO:0000256" key="7">
    <source>
        <dbReference type="SAM" id="Phobius"/>
    </source>
</evidence>
<dbReference type="InterPro" id="IPR050790">
    <property type="entry name" value="ExbB/TolQ_transport"/>
</dbReference>
<dbReference type="EMBL" id="BAABDM010000001">
    <property type="protein sequence ID" value="GAA4087696.1"/>
    <property type="molecule type" value="Genomic_DNA"/>
</dbReference>
<dbReference type="PANTHER" id="PTHR30625">
    <property type="entry name" value="PROTEIN TOLQ"/>
    <property type="match status" value="1"/>
</dbReference>
<evidence type="ECO:0000256" key="4">
    <source>
        <dbReference type="ARBA" id="ARBA00022989"/>
    </source>
</evidence>
<keyword evidence="6" id="KW-0653">Protein transport</keyword>
<sequence>MLELVKAGGWLMLPIILSSIIALAICVERFLKLNPDKVAPRNLLNQVWGWLQNKQLDAEKLRELRRGSPLAQILATGLANAKFGREIMKESIEDTASHIIHDLERYLNALGTIAAVAPLLGLLGTVIGMIRVFTEIMVQGSGNAGVLAGGISEALITTASGLCVAIPALIMHRYFLRRIDELVVRMEQDAMKLINAMHGEVQIKDSAAGKKS</sequence>
<comment type="caution">
    <text evidence="9">The sequence shown here is derived from an EMBL/GenBank/DDBJ whole genome shotgun (WGS) entry which is preliminary data.</text>
</comment>
<dbReference type="RefSeq" id="WP_344932569.1">
    <property type="nucleotide sequence ID" value="NZ_BAABDM010000001.1"/>
</dbReference>
<dbReference type="Proteomes" id="UP001500392">
    <property type="component" value="Unassembled WGS sequence"/>
</dbReference>
<keyword evidence="2" id="KW-1003">Cell membrane</keyword>
<evidence type="ECO:0000259" key="8">
    <source>
        <dbReference type="Pfam" id="PF01618"/>
    </source>
</evidence>
<dbReference type="Pfam" id="PF01618">
    <property type="entry name" value="MotA_ExbB"/>
    <property type="match status" value="1"/>
</dbReference>
<comment type="similarity">
    <text evidence="6">Belongs to the exbB/tolQ family.</text>
</comment>
<proteinExistence type="inferred from homology"/>
<reference evidence="10" key="1">
    <citation type="journal article" date="2019" name="Int. J. Syst. Evol. Microbiol.">
        <title>The Global Catalogue of Microorganisms (GCM) 10K type strain sequencing project: providing services to taxonomists for standard genome sequencing and annotation.</title>
        <authorList>
            <consortium name="The Broad Institute Genomics Platform"/>
            <consortium name="The Broad Institute Genome Sequencing Center for Infectious Disease"/>
            <person name="Wu L."/>
            <person name="Ma J."/>
        </authorList>
    </citation>
    <scope>NUCLEOTIDE SEQUENCE [LARGE SCALE GENOMIC DNA]</scope>
    <source>
        <strain evidence="10">JCM 17304</strain>
    </source>
</reference>
<evidence type="ECO:0000256" key="1">
    <source>
        <dbReference type="ARBA" id="ARBA00004651"/>
    </source>
</evidence>
<evidence type="ECO:0000256" key="6">
    <source>
        <dbReference type="RuleBase" id="RU004057"/>
    </source>
</evidence>
<evidence type="ECO:0000256" key="5">
    <source>
        <dbReference type="ARBA" id="ARBA00023136"/>
    </source>
</evidence>
<keyword evidence="5 7" id="KW-0472">Membrane</keyword>
<dbReference type="PANTHER" id="PTHR30625:SF11">
    <property type="entry name" value="MOTA_TOLQ_EXBB PROTON CHANNEL DOMAIN-CONTAINING PROTEIN"/>
    <property type="match status" value="1"/>
</dbReference>
<keyword evidence="4 7" id="KW-1133">Transmembrane helix</keyword>
<comment type="subcellular location">
    <subcellularLocation>
        <location evidence="1">Cell membrane</location>
        <topology evidence="1">Multi-pass membrane protein</topology>
    </subcellularLocation>
    <subcellularLocation>
        <location evidence="6">Membrane</location>
        <topology evidence="6">Multi-pass membrane protein</topology>
    </subcellularLocation>
</comment>
<evidence type="ECO:0000313" key="9">
    <source>
        <dbReference type="EMBL" id="GAA4087696.1"/>
    </source>
</evidence>